<dbReference type="EMBL" id="GBXM01106339">
    <property type="protein sequence ID" value="JAH02238.1"/>
    <property type="molecule type" value="Transcribed_RNA"/>
</dbReference>
<proteinExistence type="predicted"/>
<accession>A0A0E9PEI2</accession>
<organism evidence="1">
    <name type="scientific">Anguilla anguilla</name>
    <name type="common">European freshwater eel</name>
    <name type="synonym">Muraena anguilla</name>
    <dbReference type="NCBI Taxonomy" id="7936"/>
    <lineage>
        <taxon>Eukaryota</taxon>
        <taxon>Metazoa</taxon>
        <taxon>Chordata</taxon>
        <taxon>Craniata</taxon>
        <taxon>Vertebrata</taxon>
        <taxon>Euteleostomi</taxon>
        <taxon>Actinopterygii</taxon>
        <taxon>Neopterygii</taxon>
        <taxon>Teleostei</taxon>
        <taxon>Anguilliformes</taxon>
        <taxon>Anguillidae</taxon>
        <taxon>Anguilla</taxon>
    </lineage>
</organism>
<sequence>MRTWGVYFADRLLERYQYR</sequence>
<evidence type="ECO:0000313" key="1">
    <source>
        <dbReference type="EMBL" id="JAH02238.1"/>
    </source>
</evidence>
<name>A0A0E9PEI2_ANGAN</name>
<reference evidence="1" key="2">
    <citation type="journal article" date="2015" name="Fish Shellfish Immunol.">
        <title>Early steps in the European eel (Anguilla anguilla)-Vibrio vulnificus interaction in the gills: Role of the RtxA13 toxin.</title>
        <authorList>
            <person name="Callol A."/>
            <person name="Pajuelo D."/>
            <person name="Ebbesson L."/>
            <person name="Teles M."/>
            <person name="MacKenzie S."/>
            <person name="Amaro C."/>
        </authorList>
    </citation>
    <scope>NUCLEOTIDE SEQUENCE</scope>
</reference>
<reference evidence="1" key="1">
    <citation type="submission" date="2014-11" db="EMBL/GenBank/DDBJ databases">
        <authorList>
            <person name="Amaro Gonzalez C."/>
        </authorList>
    </citation>
    <scope>NUCLEOTIDE SEQUENCE</scope>
</reference>
<protein>
    <submittedName>
        <fullName evidence="1">Uncharacterized protein</fullName>
    </submittedName>
</protein>
<dbReference type="AlphaFoldDB" id="A0A0E9PEI2"/>